<protein>
    <recommendedName>
        <fullName evidence="1">Glycosyltransferase 2-like domain-containing protein</fullName>
    </recommendedName>
</protein>
<reference evidence="2 3" key="1">
    <citation type="submission" date="2020-10" db="EMBL/GenBank/DDBJ databases">
        <title>Sequencing the genomes of 1000 actinobacteria strains.</title>
        <authorList>
            <person name="Klenk H.-P."/>
        </authorList>
    </citation>
    <scope>NUCLEOTIDE SEQUENCE [LARGE SCALE GENOMIC DNA]</scope>
    <source>
        <strain evidence="2 3">DSM 15666</strain>
    </source>
</reference>
<dbReference type="Pfam" id="PF00535">
    <property type="entry name" value="Glycos_transf_2"/>
    <property type="match status" value="1"/>
</dbReference>
<gene>
    <name evidence="2" type="ORF">H4W27_000532</name>
</gene>
<proteinExistence type="predicted"/>
<organism evidence="2 3">
    <name type="scientific">Nesterenkonia lutea</name>
    <dbReference type="NCBI Taxonomy" id="272919"/>
    <lineage>
        <taxon>Bacteria</taxon>
        <taxon>Bacillati</taxon>
        <taxon>Actinomycetota</taxon>
        <taxon>Actinomycetes</taxon>
        <taxon>Micrococcales</taxon>
        <taxon>Micrococcaceae</taxon>
        <taxon>Nesterenkonia</taxon>
    </lineage>
</organism>
<evidence type="ECO:0000313" key="2">
    <source>
        <dbReference type="EMBL" id="MBE1523414.1"/>
    </source>
</evidence>
<dbReference type="Proteomes" id="UP000643525">
    <property type="component" value="Unassembled WGS sequence"/>
</dbReference>
<comment type="caution">
    <text evidence="2">The sequence shown here is derived from an EMBL/GenBank/DDBJ whole genome shotgun (WGS) entry which is preliminary data.</text>
</comment>
<sequence length="834" mass="93425">MSTTEDLWRARMIQGYASRGAERITEFENTALRGASVHMREILASGASHGTMSYAELVQQVLAARVSSYSLDLEWLARLAGVCALQNTEPTDTELASAALKLVNRQPTEVVQNRRRLLKLEVELLFEQQRFPELEELFVRHPQVRSFHFDYLVTDSRSPFIRGSHGLSQERWLERFNRQFEDYGLSPVTLRPGNGIPFNRLTYDPVMSETPSVGEEPTDPLVTVIMTAFEPEREDVLQSARSILEQTWQNLELLILDDASSAEFTPILDELEKLDERVRVIRLSTNGGTYAARNVGIAQARGEFITGQDADDWSHPQRIERQVKDLLRHPDQPGNQVYTVNMTEDLVRIRRGYLPYIPSAPTLMAPAHLLRELGGYLPARKAADNELRNRLAAYMHRPVGQIKEPLIFMRILPDSLSRADFRPGWQHPARRAFWSSYKDWHSRATPEQLRLTDCVEAPLHVPARFTQAPEVGPKLDVVIAADWCEYGPTQISALEEIDQLLHAGYRVGVLHLDNALHLAQYARTHCAPIEALISSGHVQLVLADEDFHQVGILLVRSPELLQFMPAGAAAFTPEQVVVTAEEPPRDARSVVSYLPGECTRHAEAYFGRRPRWMAATESIHGSLAELIPPEDLSGLIHTSPFEPQATTPRRRSLSARRPVLGRWAGVTRDDWPAQSAETLARWPADGETDVRLYGDPGAAQRALGVRHLPANWVVFEPGQTSRPRFYRAVDFFVHYAQTPPSKPERAVLEAMAAGTVVILPVAFEPVYGSAAVYADAATVQASIQRYSAEDELFAAQAERGAAFARQHTSPGYSDFIGQLANQAMTSLNQETLTL</sequence>
<accession>A0ABR9JBU3</accession>
<dbReference type="PANTHER" id="PTHR22916">
    <property type="entry name" value="GLYCOSYLTRANSFERASE"/>
    <property type="match status" value="1"/>
</dbReference>
<evidence type="ECO:0000313" key="3">
    <source>
        <dbReference type="Proteomes" id="UP000643525"/>
    </source>
</evidence>
<keyword evidence="3" id="KW-1185">Reference proteome</keyword>
<dbReference type="RefSeq" id="WP_192594570.1">
    <property type="nucleotide sequence ID" value="NZ_BAAALJ010000017.1"/>
</dbReference>
<dbReference type="InterPro" id="IPR029044">
    <property type="entry name" value="Nucleotide-diphossugar_trans"/>
</dbReference>
<dbReference type="SUPFAM" id="SSF53756">
    <property type="entry name" value="UDP-Glycosyltransferase/glycogen phosphorylase"/>
    <property type="match status" value="1"/>
</dbReference>
<dbReference type="Gene3D" id="3.90.550.10">
    <property type="entry name" value="Spore Coat Polysaccharide Biosynthesis Protein SpsA, Chain A"/>
    <property type="match status" value="1"/>
</dbReference>
<dbReference type="SUPFAM" id="SSF53448">
    <property type="entry name" value="Nucleotide-diphospho-sugar transferases"/>
    <property type="match status" value="1"/>
</dbReference>
<dbReference type="InterPro" id="IPR001173">
    <property type="entry name" value="Glyco_trans_2-like"/>
</dbReference>
<feature type="domain" description="Glycosyltransferase 2-like" evidence="1">
    <location>
        <begin position="223"/>
        <end position="342"/>
    </location>
</feature>
<dbReference type="PANTHER" id="PTHR22916:SF3">
    <property type="entry name" value="UDP-GLCNAC:BETAGAL BETA-1,3-N-ACETYLGLUCOSAMINYLTRANSFERASE-LIKE PROTEIN 1"/>
    <property type="match status" value="1"/>
</dbReference>
<dbReference type="EMBL" id="JADBED010000001">
    <property type="protein sequence ID" value="MBE1523414.1"/>
    <property type="molecule type" value="Genomic_DNA"/>
</dbReference>
<dbReference type="CDD" id="cd00761">
    <property type="entry name" value="Glyco_tranf_GTA_type"/>
    <property type="match status" value="1"/>
</dbReference>
<name>A0ABR9JBU3_9MICC</name>
<evidence type="ECO:0000259" key="1">
    <source>
        <dbReference type="Pfam" id="PF00535"/>
    </source>
</evidence>